<accession>A0A7W6BBJ2</accession>
<evidence type="ECO:0000313" key="2">
    <source>
        <dbReference type="Proteomes" id="UP000545490"/>
    </source>
</evidence>
<dbReference type="AlphaFoldDB" id="A0A7W6BBJ2"/>
<organism evidence="1 2">
    <name type="scientific">Rhizobium fabae</name>
    <dbReference type="NCBI Taxonomy" id="573179"/>
    <lineage>
        <taxon>Bacteria</taxon>
        <taxon>Pseudomonadati</taxon>
        <taxon>Pseudomonadota</taxon>
        <taxon>Alphaproteobacteria</taxon>
        <taxon>Hyphomicrobiales</taxon>
        <taxon>Rhizobiaceae</taxon>
        <taxon>Rhizobium/Agrobacterium group</taxon>
        <taxon>Rhizobium</taxon>
    </lineage>
</organism>
<comment type="caution">
    <text evidence="1">The sequence shown here is derived from an EMBL/GenBank/DDBJ whole genome shotgun (WGS) entry which is preliminary data.</text>
</comment>
<gene>
    <name evidence="1" type="ORF">GGQ65_006011</name>
</gene>
<reference evidence="1 2" key="1">
    <citation type="submission" date="2020-08" db="EMBL/GenBank/DDBJ databases">
        <title>Genomic Encyclopedia of Type Strains, Phase IV (KMG-IV): sequencing the most valuable type-strain genomes for metagenomic binning, comparative biology and taxonomic classification.</title>
        <authorList>
            <person name="Goeker M."/>
        </authorList>
    </citation>
    <scope>NUCLEOTIDE SEQUENCE [LARGE SCALE GENOMIC DNA]</scope>
    <source>
        <strain evidence="1 2">DSM 19331</strain>
    </source>
</reference>
<protein>
    <submittedName>
        <fullName evidence="1">Uncharacterized protein</fullName>
    </submittedName>
</protein>
<evidence type="ECO:0000313" key="1">
    <source>
        <dbReference type="EMBL" id="MBB3918671.1"/>
    </source>
</evidence>
<dbReference type="Proteomes" id="UP000545490">
    <property type="component" value="Unassembled WGS sequence"/>
</dbReference>
<dbReference type="EMBL" id="JACIDG010000020">
    <property type="protein sequence ID" value="MBB3918671.1"/>
    <property type="molecule type" value="Genomic_DNA"/>
</dbReference>
<sequence length="97" mass="10902">MERPEQEKELLSNIPEMPARLAEEAKRAGGAIFPDGFAVLADDPLPERIIIRSIDLDSAEVEVAEEVGPQPEKLRLQQYGGPDVKEEPQLVRLWLKE</sequence>
<name>A0A7W6BBJ2_9HYPH</name>
<proteinExistence type="predicted"/>